<evidence type="ECO:0000313" key="1">
    <source>
        <dbReference type="EMBL" id="CAG6499841.1"/>
    </source>
</evidence>
<reference evidence="1" key="1">
    <citation type="submission" date="2021-05" db="EMBL/GenBank/DDBJ databases">
        <authorList>
            <person name="Alioto T."/>
            <person name="Alioto T."/>
            <person name="Gomez Garrido J."/>
        </authorList>
    </citation>
    <scope>NUCLEOTIDE SEQUENCE</scope>
</reference>
<name>A0A8D8G9K4_CULPI</name>
<accession>A0A8D8G9K4</accession>
<proteinExistence type="predicted"/>
<dbReference type="AlphaFoldDB" id="A0A8D8G9K4"/>
<protein>
    <submittedName>
        <fullName evidence="1">(northern house mosquito) hypothetical protein</fullName>
    </submittedName>
</protein>
<dbReference type="EMBL" id="HBUE01138860">
    <property type="protein sequence ID" value="CAG6499841.1"/>
    <property type="molecule type" value="Transcribed_RNA"/>
</dbReference>
<organism evidence="1">
    <name type="scientific">Culex pipiens</name>
    <name type="common">House mosquito</name>
    <dbReference type="NCBI Taxonomy" id="7175"/>
    <lineage>
        <taxon>Eukaryota</taxon>
        <taxon>Metazoa</taxon>
        <taxon>Ecdysozoa</taxon>
        <taxon>Arthropoda</taxon>
        <taxon>Hexapoda</taxon>
        <taxon>Insecta</taxon>
        <taxon>Pterygota</taxon>
        <taxon>Neoptera</taxon>
        <taxon>Endopterygota</taxon>
        <taxon>Diptera</taxon>
        <taxon>Nematocera</taxon>
        <taxon>Culicoidea</taxon>
        <taxon>Culicidae</taxon>
        <taxon>Culicinae</taxon>
        <taxon>Culicini</taxon>
        <taxon>Culex</taxon>
        <taxon>Culex</taxon>
    </lineage>
</organism>
<sequence>MCDSAGNRNSRNLSTSFLAVPTPTSSGSSHITLILMILMISMTARNASSSFPWKNFFIFLKRILGVASARAWTAVRGTNSSLASMPFPSMDRGSMRKMAPSNITSGMRMFTSWVSMNLTVLSCSAVVTSSIGEVGSKSPLASGISLSTSSSCCCSSSLASRVYLVKSTRFLVNTSRLLTLKSPTSSDSPRKLYTFFWMHAKVGFLMHSAINESQSLFPVEKRGRLFARDVAGSGSRDGVMVRLPISSPSLIMVWLR</sequence>